<dbReference type="Gene3D" id="2.120.10.30">
    <property type="entry name" value="TolB, C-terminal domain"/>
    <property type="match status" value="1"/>
</dbReference>
<accession>A0ABW9QZT4</accession>
<proteinExistence type="predicted"/>
<feature type="non-terminal residue" evidence="1">
    <location>
        <position position="146"/>
    </location>
</feature>
<keyword evidence="2" id="KW-1185">Reference proteome</keyword>
<dbReference type="InterPro" id="IPR011659">
    <property type="entry name" value="WD40"/>
</dbReference>
<evidence type="ECO:0008006" key="3">
    <source>
        <dbReference type="Google" id="ProtNLM"/>
    </source>
</evidence>
<evidence type="ECO:0000313" key="1">
    <source>
        <dbReference type="EMBL" id="MST35197.1"/>
    </source>
</evidence>
<dbReference type="Proteomes" id="UP000437736">
    <property type="component" value="Unassembled WGS sequence"/>
</dbReference>
<name>A0ABW9QZT4_9ACTN</name>
<protein>
    <recommendedName>
        <fullName evidence="3">S9 family peptidase</fullName>
    </recommendedName>
</protein>
<sequence length="146" mass="14252">MVALPAGSGQPVGLSWSADGRWLAFLRVPAGQQGPAGAPGSLWVVGADGHHLRQVVAGPAVGTFAWNPARDTLALSVVAGATARAHPLALVPILASGRPGVAALPGGLTGAYVTGVAWSPTGTTLAAGADAPKPSGALGELVTVQD</sequence>
<reference evidence="1 2" key="1">
    <citation type="submission" date="2019-11" db="EMBL/GenBank/DDBJ databases">
        <title>Acidiferrimicrobium australis gen. nov., sp. nov., an acidophilic and obligately heterotrophic, member of the Actinobacteria that catalyses dissimilatory oxido- reduction of iron isolated from metal-rich acidic water in Chile.</title>
        <authorList>
            <person name="Gonzalez D."/>
            <person name="Huber K."/>
            <person name="Hedrich S."/>
            <person name="Rojas-Villalobos C."/>
            <person name="Quatrini R."/>
            <person name="Dinamarca M.A."/>
            <person name="Schwarz A."/>
            <person name="Canales C."/>
            <person name="Nancucheo I."/>
        </authorList>
    </citation>
    <scope>NUCLEOTIDE SEQUENCE [LARGE SCALE GENOMIC DNA]</scope>
    <source>
        <strain evidence="1 2">USS-CCA1</strain>
    </source>
</reference>
<dbReference type="SUPFAM" id="SSF82171">
    <property type="entry name" value="DPP6 N-terminal domain-like"/>
    <property type="match status" value="1"/>
</dbReference>
<organism evidence="1 2">
    <name type="scientific">Acidiferrimicrobium australe</name>
    <dbReference type="NCBI Taxonomy" id="2664430"/>
    <lineage>
        <taxon>Bacteria</taxon>
        <taxon>Bacillati</taxon>
        <taxon>Actinomycetota</taxon>
        <taxon>Acidimicrobiia</taxon>
        <taxon>Acidimicrobiales</taxon>
        <taxon>Acidimicrobiaceae</taxon>
        <taxon>Acidiferrimicrobium</taxon>
    </lineage>
</organism>
<gene>
    <name evidence="1" type="ORF">GHK86_20995</name>
</gene>
<dbReference type="EMBL" id="WJHE01001511">
    <property type="protein sequence ID" value="MST35197.1"/>
    <property type="molecule type" value="Genomic_DNA"/>
</dbReference>
<comment type="caution">
    <text evidence="1">The sequence shown here is derived from an EMBL/GenBank/DDBJ whole genome shotgun (WGS) entry which is preliminary data.</text>
</comment>
<evidence type="ECO:0000313" key="2">
    <source>
        <dbReference type="Proteomes" id="UP000437736"/>
    </source>
</evidence>
<dbReference type="InterPro" id="IPR011042">
    <property type="entry name" value="6-blade_b-propeller_TolB-like"/>
</dbReference>
<dbReference type="Pfam" id="PF07676">
    <property type="entry name" value="PD40"/>
    <property type="match status" value="1"/>
</dbReference>